<protein>
    <submittedName>
        <fullName evidence="1">Uncharacterized protein</fullName>
    </submittedName>
</protein>
<comment type="caution">
    <text evidence="1">The sequence shown here is derived from an EMBL/GenBank/DDBJ whole genome shotgun (WGS) entry which is preliminary data.</text>
</comment>
<organism evidence="1 2">
    <name type="scientific">Helianthus annuus</name>
    <name type="common">Common sunflower</name>
    <dbReference type="NCBI Taxonomy" id="4232"/>
    <lineage>
        <taxon>Eukaryota</taxon>
        <taxon>Viridiplantae</taxon>
        <taxon>Streptophyta</taxon>
        <taxon>Embryophyta</taxon>
        <taxon>Tracheophyta</taxon>
        <taxon>Spermatophyta</taxon>
        <taxon>Magnoliopsida</taxon>
        <taxon>eudicotyledons</taxon>
        <taxon>Gunneridae</taxon>
        <taxon>Pentapetalae</taxon>
        <taxon>asterids</taxon>
        <taxon>campanulids</taxon>
        <taxon>Asterales</taxon>
        <taxon>Asteraceae</taxon>
        <taxon>Asteroideae</taxon>
        <taxon>Heliantheae alliance</taxon>
        <taxon>Heliantheae</taxon>
        <taxon>Helianthus</taxon>
    </lineage>
</organism>
<gene>
    <name evidence="1" type="ORF">HanXRQr2_Chr13g0589071</name>
</gene>
<dbReference type="Gramene" id="mRNA:HanXRQr2_Chr13g0589071">
    <property type="protein sequence ID" value="CDS:HanXRQr2_Chr13g0589071.1"/>
    <property type="gene ID" value="HanXRQr2_Chr13g0589071"/>
</dbReference>
<proteinExistence type="predicted"/>
<sequence>MNGLDASTRRRFENTQPVLVLIESCYEENDCILLMKTGMIQVIMSMLGWGAC</sequence>
<accession>A0A9K3EI35</accession>
<reference evidence="1" key="1">
    <citation type="journal article" date="2017" name="Nature">
        <title>The sunflower genome provides insights into oil metabolism, flowering and Asterid evolution.</title>
        <authorList>
            <person name="Badouin H."/>
            <person name="Gouzy J."/>
            <person name="Grassa C.J."/>
            <person name="Murat F."/>
            <person name="Staton S.E."/>
            <person name="Cottret L."/>
            <person name="Lelandais-Briere C."/>
            <person name="Owens G.L."/>
            <person name="Carrere S."/>
            <person name="Mayjonade B."/>
            <person name="Legrand L."/>
            <person name="Gill N."/>
            <person name="Kane N.C."/>
            <person name="Bowers J.E."/>
            <person name="Hubner S."/>
            <person name="Bellec A."/>
            <person name="Berard A."/>
            <person name="Berges H."/>
            <person name="Blanchet N."/>
            <person name="Boniface M.C."/>
            <person name="Brunel D."/>
            <person name="Catrice O."/>
            <person name="Chaidir N."/>
            <person name="Claudel C."/>
            <person name="Donnadieu C."/>
            <person name="Faraut T."/>
            <person name="Fievet G."/>
            <person name="Helmstetter N."/>
            <person name="King M."/>
            <person name="Knapp S.J."/>
            <person name="Lai Z."/>
            <person name="Le Paslier M.C."/>
            <person name="Lippi Y."/>
            <person name="Lorenzon L."/>
            <person name="Mandel J.R."/>
            <person name="Marage G."/>
            <person name="Marchand G."/>
            <person name="Marquand E."/>
            <person name="Bret-Mestries E."/>
            <person name="Morien E."/>
            <person name="Nambeesan S."/>
            <person name="Nguyen T."/>
            <person name="Pegot-Espagnet P."/>
            <person name="Pouilly N."/>
            <person name="Raftis F."/>
            <person name="Sallet E."/>
            <person name="Schiex T."/>
            <person name="Thomas J."/>
            <person name="Vandecasteele C."/>
            <person name="Vares D."/>
            <person name="Vear F."/>
            <person name="Vautrin S."/>
            <person name="Crespi M."/>
            <person name="Mangin B."/>
            <person name="Burke J.M."/>
            <person name="Salse J."/>
            <person name="Munos S."/>
            <person name="Vincourt P."/>
            <person name="Rieseberg L.H."/>
            <person name="Langlade N.B."/>
        </authorList>
    </citation>
    <scope>NUCLEOTIDE SEQUENCE</scope>
    <source>
        <tissue evidence="1">Leaves</tissue>
    </source>
</reference>
<evidence type="ECO:0000313" key="1">
    <source>
        <dbReference type="EMBL" id="KAF5773483.1"/>
    </source>
</evidence>
<reference evidence="1" key="2">
    <citation type="submission" date="2020-06" db="EMBL/GenBank/DDBJ databases">
        <title>Helianthus annuus Genome sequencing and assembly Release 2.</title>
        <authorList>
            <person name="Gouzy J."/>
            <person name="Langlade N."/>
            <person name="Munos S."/>
        </authorList>
    </citation>
    <scope>NUCLEOTIDE SEQUENCE</scope>
    <source>
        <tissue evidence="1">Leaves</tissue>
    </source>
</reference>
<dbReference type="Proteomes" id="UP000215914">
    <property type="component" value="Unassembled WGS sequence"/>
</dbReference>
<name>A0A9K3EI35_HELAN</name>
<evidence type="ECO:0000313" key="2">
    <source>
        <dbReference type="Proteomes" id="UP000215914"/>
    </source>
</evidence>
<dbReference type="EMBL" id="MNCJ02000328">
    <property type="protein sequence ID" value="KAF5773483.1"/>
    <property type="molecule type" value="Genomic_DNA"/>
</dbReference>
<dbReference type="AlphaFoldDB" id="A0A9K3EI35"/>
<keyword evidence="2" id="KW-1185">Reference proteome</keyword>